<evidence type="ECO:0000256" key="1">
    <source>
        <dbReference type="SAM" id="MobiDB-lite"/>
    </source>
</evidence>
<dbReference type="EMBL" id="JACGCI010000032">
    <property type="protein sequence ID" value="KAF6755008.1"/>
    <property type="molecule type" value="Genomic_DNA"/>
</dbReference>
<comment type="caution">
    <text evidence="2">The sequence shown here is derived from an EMBL/GenBank/DDBJ whole genome shotgun (WGS) entry which is preliminary data.</text>
</comment>
<proteinExistence type="predicted"/>
<accession>A0A8H6HXF3</accession>
<reference evidence="2 3" key="1">
    <citation type="submission" date="2020-07" db="EMBL/GenBank/DDBJ databases">
        <title>Comparative genomics of pyrophilous fungi reveals a link between fire events and developmental genes.</title>
        <authorList>
            <consortium name="DOE Joint Genome Institute"/>
            <person name="Steindorff A.S."/>
            <person name="Carver A."/>
            <person name="Calhoun S."/>
            <person name="Stillman K."/>
            <person name="Liu H."/>
            <person name="Lipzen A."/>
            <person name="Pangilinan J."/>
            <person name="Labutti K."/>
            <person name="Bruns T.D."/>
            <person name="Grigoriev I.V."/>
        </authorList>
    </citation>
    <scope>NUCLEOTIDE SEQUENCE [LARGE SCALE GENOMIC DNA]</scope>
    <source>
        <strain evidence="2 3">CBS 144469</strain>
    </source>
</reference>
<evidence type="ECO:0000313" key="3">
    <source>
        <dbReference type="Proteomes" id="UP000521943"/>
    </source>
</evidence>
<evidence type="ECO:0008006" key="4">
    <source>
        <dbReference type="Google" id="ProtNLM"/>
    </source>
</evidence>
<gene>
    <name evidence="2" type="ORF">DFP72DRAFT_1068142</name>
</gene>
<dbReference type="OrthoDB" id="3365698at2759"/>
<dbReference type="AlphaFoldDB" id="A0A8H6HXF3"/>
<organism evidence="2 3">
    <name type="scientific">Ephemerocybe angulata</name>
    <dbReference type="NCBI Taxonomy" id="980116"/>
    <lineage>
        <taxon>Eukaryota</taxon>
        <taxon>Fungi</taxon>
        <taxon>Dikarya</taxon>
        <taxon>Basidiomycota</taxon>
        <taxon>Agaricomycotina</taxon>
        <taxon>Agaricomycetes</taxon>
        <taxon>Agaricomycetidae</taxon>
        <taxon>Agaricales</taxon>
        <taxon>Agaricineae</taxon>
        <taxon>Psathyrellaceae</taxon>
        <taxon>Ephemerocybe</taxon>
    </lineage>
</organism>
<keyword evidence="3" id="KW-1185">Reference proteome</keyword>
<dbReference type="Proteomes" id="UP000521943">
    <property type="component" value="Unassembled WGS sequence"/>
</dbReference>
<feature type="region of interest" description="Disordered" evidence="1">
    <location>
        <begin position="1"/>
        <end position="34"/>
    </location>
</feature>
<protein>
    <recommendedName>
        <fullName evidence="4">F-box domain-containing protein</fullName>
    </recommendedName>
</protein>
<sequence>MSTPLDRISVSPASSDDPMDNTYEGRMMGDDAPEDTFHPLPKLLKYLPLLENRLFNVHQAALQLPRNNGLPIEPLLLERLEGAMSLCLQFGEKVEVLGQEILERSIPIYNLPDEILRMIFWFCQPDSWSVDGLDNNECPKTLTKVCHKWRTVAFEYGNLWSWITLPLNYDSEYLEEKCKYSLQHVGFSPINLRIVWGYRPMMWDDDSDANTSLTVDAVERLAKNFVEDIISRFSTGIKTLALDSIPSPILAALPAGHFPHLVTLEWMQWLEHDDSDEEEWDQLGLKRGPIIAFRDCPKLRRLGLKRQELKPFDIELSWSQLSHVSGSYSTLALQHLAAGNSLRCVDLYHWLAGKPSSSGGALPLDFGGVKTLSLTVDLPETAELWYYEHPSGAEELAFSDSLLQLEFRHLQSFWLWDYGNRREFVRTLRRSTETWFVKNLKGVNILGLGFSTITADALTPILRAAPETTTLLVDGGCENWQDKRKHPPHFLTALQHKLGWEVLLPKLHTLVIDIRNCYFVAEKKKIMGSLRKVLLDRVRHSTPFPTRLRRLIVHMDERREHDELRIILPTVQPFIEKHGLLFDPVFGPVAEEPCVTEFSNILNSYEPDVEFWEPEISCSHFQTYNY</sequence>
<evidence type="ECO:0000313" key="2">
    <source>
        <dbReference type="EMBL" id="KAF6755008.1"/>
    </source>
</evidence>
<name>A0A8H6HXF3_9AGAR</name>